<dbReference type="Proteomes" id="UP000226431">
    <property type="component" value="Unassembled WGS sequence"/>
</dbReference>
<dbReference type="Pfam" id="PF00067">
    <property type="entry name" value="p450"/>
    <property type="match status" value="1"/>
</dbReference>
<dbReference type="PRINTS" id="PR00463">
    <property type="entry name" value="EP450I"/>
</dbReference>
<dbReference type="InterPro" id="IPR017972">
    <property type="entry name" value="Cyt_P450_CS"/>
</dbReference>
<dbReference type="OrthoDB" id="1470350at2759"/>
<dbReference type="AlphaFoldDB" id="A0A2C5XHL3"/>
<evidence type="ECO:0000256" key="16">
    <source>
        <dbReference type="PIRSR" id="PIRSR602401-1"/>
    </source>
</evidence>
<evidence type="ECO:0000256" key="1">
    <source>
        <dbReference type="ARBA" id="ARBA00001917"/>
    </source>
</evidence>
<evidence type="ECO:0000256" key="14">
    <source>
        <dbReference type="ARBA" id="ARBA00023004"/>
    </source>
</evidence>
<evidence type="ECO:0000256" key="6">
    <source>
        <dbReference type="ARBA" id="ARBA00022617"/>
    </source>
</evidence>
<protein>
    <recommendedName>
        <fullName evidence="20">Cytochrome P450</fullName>
    </recommendedName>
</protein>
<evidence type="ECO:0000313" key="19">
    <source>
        <dbReference type="Proteomes" id="UP000226431"/>
    </source>
</evidence>
<keyword evidence="5" id="KW-0813">Transport</keyword>
<evidence type="ECO:0000256" key="7">
    <source>
        <dbReference type="ARBA" id="ARBA00022630"/>
    </source>
</evidence>
<evidence type="ECO:0000256" key="11">
    <source>
        <dbReference type="ARBA" id="ARBA00022857"/>
    </source>
</evidence>
<name>A0A2C5XHL3_9HYPO</name>
<keyword evidence="19" id="KW-1185">Reference proteome</keyword>
<evidence type="ECO:0000256" key="4">
    <source>
        <dbReference type="ARBA" id="ARBA00010018"/>
    </source>
</evidence>
<keyword evidence="13 17" id="KW-0560">Oxidoreductase</keyword>
<comment type="caution">
    <text evidence="18">The sequence shown here is derived from an EMBL/GenBank/DDBJ whole genome shotgun (WGS) entry which is preliminary data.</text>
</comment>
<dbReference type="InterPro" id="IPR036396">
    <property type="entry name" value="Cyt_P450_sf"/>
</dbReference>
<evidence type="ECO:0000256" key="5">
    <source>
        <dbReference type="ARBA" id="ARBA00022448"/>
    </source>
</evidence>
<evidence type="ECO:0008006" key="20">
    <source>
        <dbReference type="Google" id="ProtNLM"/>
    </source>
</evidence>
<keyword evidence="10" id="KW-0274">FAD</keyword>
<dbReference type="GO" id="GO:0016705">
    <property type="term" value="F:oxidoreductase activity, acting on paired donors, with incorporation or reduction of molecular oxygen"/>
    <property type="evidence" value="ECO:0007669"/>
    <property type="project" value="InterPro"/>
</dbReference>
<dbReference type="InterPro" id="IPR050121">
    <property type="entry name" value="Cytochrome_P450_monoxygenase"/>
</dbReference>
<dbReference type="GO" id="GO:0005506">
    <property type="term" value="F:iron ion binding"/>
    <property type="evidence" value="ECO:0007669"/>
    <property type="project" value="InterPro"/>
</dbReference>
<keyword evidence="15 17" id="KW-0503">Monooxygenase</keyword>
<dbReference type="GO" id="GO:0020037">
    <property type="term" value="F:heme binding"/>
    <property type="evidence" value="ECO:0007669"/>
    <property type="project" value="InterPro"/>
</dbReference>
<evidence type="ECO:0000256" key="3">
    <source>
        <dbReference type="ARBA" id="ARBA00001974"/>
    </source>
</evidence>
<evidence type="ECO:0000256" key="13">
    <source>
        <dbReference type="ARBA" id="ARBA00023002"/>
    </source>
</evidence>
<feature type="binding site" description="axial binding residue" evidence="16">
    <location>
        <position position="401"/>
    </location>
    <ligand>
        <name>heme</name>
        <dbReference type="ChEBI" id="CHEBI:30413"/>
    </ligand>
    <ligandPart>
        <name>Fe</name>
        <dbReference type="ChEBI" id="CHEBI:18248"/>
    </ligandPart>
</feature>
<keyword evidence="14 16" id="KW-0408">Iron</keyword>
<dbReference type="EMBL" id="NJES01000400">
    <property type="protein sequence ID" value="PHH72689.1"/>
    <property type="molecule type" value="Genomic_DNA"/>
</dbReference>
<dbReference type="STRING" id="2004952.A0A2C5XHL3"/>
<dbReference type="InterPro" id="IPR002401">
    <property type="entry name" value="Cyt_P450_E_grp-I"/>
</dbReference>
<evidence type="ECO:0000256" key="12">
    <source>
        <dbReference type="ARBA" id="ARBA00022982"/>
    </source>
</evidence>
<keyword evidence="12" id="KW-0249">Electron transport</keyword>
<evidence type="ECO:0000256" key="8">
    <source>
        <dbReference type="ARBA" id="ARBA00022643"/>
    </source>
</evidence>
<dbReference type="InterPro" id="IPR001128">
    <property type="entry name" value="Cyt_P450"/>
</dbReference>
<evidence type="ECO:0000256" key="15">
    <source>
        <dbReference type="ARBA" id="ARBA00023033"/>
    </source>
</evidence>
<reference evidence="18 19" key="1">
    <citation type="submission" date="2017-06" db="EMBL/GenBank/DDBJ databases">
        <title>Ant-infecting Ophiocordyceps genomes reveal a high diversity of potential behavioral manipulation genes and a possible major role for enterotoxins.</title>
        <authorList>
            <person name="De Bekker C."/>
            <person name="Evans H.C."/>
            <person name="Brachmann A."/>
            <person name="Hughes D.P."/>
        </authorList>
    </citation>
    <scope>NUCLEOTIDE SEQUENCE [LARGE SCALE GENOMIC DNA]</scope>
    <source>
        <strain evidence="18 19">Map16</strain>
    </source>
</reference>
<comment type="cofactor">
    <cofactor evidence="2 16">
        <name>heme</name>
        <dbReference type="ChEBI" id="CHEBI:30413"/>
    </cofactor>
</comment>
<keyword evidence="11" id="KW-0521">NADP</keyword>
<dbReference type="SUPFAM" id="SSF48264">
    <property type="entry name" value="Cytochrome P450"/>
    <property type="match status" value="1"/>
</dbReference>
<keyword evidence="8" id="KW-0288">FMN</keyword>
<keyword evidence="9 16" id="KW-0479">Metal-binding</keyword>
<evidence type="ECO:0000256" key="17">
    <source>
        <dbReference type="RuleBase" id="RU000461"/>
    </source>
</evidence>
<dbReference type="Gene3D" id="1.10.630.10">
    <property type="entry name" value="Cytochrome P450"/>
    <property type="match status" value="1"/>
</dbReference>
<gene>
    <name evidence="18" type="ORF">CDD80_4374</name>
</gene>
<comment type="cofactor">
    <cofactor evidence="3">
        <name>FAD</name>
        <dbReference type="ChEBI" id="CHEBI:57692"/>
    </cofactor>
</comment>
<comment type="similarity">
    <text evidence="17">Belongs to the cytochrome P450 family.</text>
</comment>
<dbReference type="PANTHER" id="PTHR24305:SF108">
    <property type="entry name" value="P450, PUTATIVE (EUROFUNG)-RELATED"/>
    <property type="match status" value="1"/>
</dbReference>
<evidence type="ECO:0000256" key="2">
    <source>
        <dbReference type="ARBA" id="ARBA00001971"/>
    </source>
</evidence>
<organism evidence="18 19">
    <name type="scientific">Ophiocordyceps camponoti-rufipedis</name>
    <dbReference type="NCBI Taxonomy" id="2004952"/>
    <lineage>
        <taxon>Eukaryota</taxon>
        <taxon>Fungi</taxon>
        <taxon>Dikarya</taxon>
        <taxon>Ascomycota</taxon>
        <taxon>Pezizomycotina</taxon>
        <taxon>Sordariomycetes</taxon>
        <taxon>Hypocreomycetidae</taxon>
        <taxon>Hypocreales</taxon>
        <taxon>Ophiocordycipitaceae</taxon>
        <taxon>Ophiocordyceps</taxon>
    </lineage>
</organism>
<accession>A0A2C5XHL3</accession>
<evidence type="ECO:0000256" key="9">
    <source>
        <dbReference type="ARBA" id="ARBA00022723"/>
    </source>
</evidence>
<evidence type="ECO:0000313" key="18">
    <source>
        <dbReference type="EMBL" id="PHH72689.1"/>
    </source>
</evidence>
<sequence length="455" mass="50534">MPQPIPQPPGVPLLGNIFDINPEKTWQSLAALAQQHGEIFKISVLGHSVVFIAGVELAGEVCDEKRFRKNVSGPIVEVRAAVNDALFTAFHHEDIWGIAHRIMAPQVQPKAVARLFPEMRDITGELVDQWKATSLTITPFDGLGRVVCEIIHKTLFGERLNGLTGPEPPVIQAIKDFMAECVRRPTRPRILNWLLHDGTQQADVATMRKYAADALAWGKEHPEERAEFMTQLIEGKDPETGKGLTDKQAIDNMVSKQIAGSTAPCLLAAVLLYLLKNPETLAKARKEIDTVVGEGEFERGHLAKLEYMQGVVRESLRMSSPAPAFNVEAVPSNDKSPVLLAGGKYEVPHDQLMIVVLSEVNHDPTVFEDPYEFRPERMMGEAFKKLPPGAKKWFGSGKRECLGIHYAMQMCTVILVRLVRELDMEMADPSYVPEMLGFLNVHPAGFTIKARPRGM</sequence>
<dbReference type="GO" id="GO:0004497">
    <property type="term" value="F:monooxygenase activity"/>
    <property type="evidence" value="ECO:0007669"/>
    <property type="project" value="UniProtKB-KW"/>
</dbReference>
<dbReference type="PROSITE" id="PS00086">
    <property type="entry name" value="CYTOCHROME_P450"/>
    <property type="match status" value="1"/>
</dbReference>
<keyword evidence="6 16" id="KW-0349">Heme</keyword>
<dbReference type="FunFam" id="1.10.630.10:FF:000040">
    <property type="entry name" value="Bifunctional cytochrome P450/NADPH--P450 reductase"/>
    <property type="match status" value="1"/>
</dbReference>
<comment type="similarity">
    <text evidence="4">In the N-terminal section; belongs to the cytochrome P450 family.</text>
</comment>
<proteinExistence type="inferred from homology"/>
<comment type="cofactor">
    <cofactor evidence="1">
        <name>FMN</name>
        <dbReference type="ChEBI" id="CHEBI:58210"/>
    </cofactor>
</comment>
<dbReference type="PANTHER" id="PTHR24305">
    <property type="entry name" value="CYTOCHROME P450"/>
    <property type="match status" value="1"/>
</dbReference>
<evidence type="ECO:0000256" key="10">
    <source>
        <dbReference type="ARBA" id="ARBA00022827"/>
    </source>
</evidence>
<keyword evidence="7" id="KW-0285">Flavoprotein</keyword>